<dbReference type="Proteomes" id="UP000649259">
    <property type="component" value="Unassembled WGS sequence"/>
</dbReference>
<reference evidence="1" key="2">
    <citation type="journal article" date="2009" name="Microbiology">
        <title>polR, a pathway-specific transcriptional regulatory gene, positively controls polyoxin biosynthesis in Streptomyces cacaoi subsp. asoensis.</title>
        <authorList>
            <person name="Li R."/>
            <person name="Xie Z."/>
            <person name="Tian Y."/>
            <person name="Yang H."/>
            <person name="Chen W."/>
            <person name="You D."/>
            <person name="Liu G."/>
            <person name="Deng Z."/>
            <person name="Tan H."/>
        </authorList>
    </citation>
    <scope>NUCLEOTIDE SEQUENCE</scope>
</reference>
<evidence type="ECO:0000313" key="3">
    <source>
        <dbReference type="Proteomes" id="UP000649259"/>
    </source>
</evidence>
<gene>
    <name evidence="1" type="primary">polL</name>
    <name evidence="2" type="ORF">Saso_24110</name>
</gene>
<dbReference type="RefSeq" id="WP_189919234.1">
    <property type="nucleotide sequence ID" value="NZ_BMSI01000002.1"/>
</dbReference>
<dbReference type="Gene3D" id="2.60.120.620">
    <property type="entry name" value="q2cbj1_9rhob like domain"/>
    <property type="match status" value="1"/>
</dbReference>
<evidence type="ECO:0008006" key="4">
    <source>
        <dbReference type="Google" id="ProtNLM"/>
    </source>
</evidence>
<evidence type="ECO:0000313" key="2">
    <source>
        <dbReference type="EMBL" id="GHI60761.1"/>
    </source>
</evidence>
<dbReference type="EMBL" id="EU158805">
    <property type="protein sequence ID" value="ABX24492.1"/>
    <property type="molecule type" value="Genomic_DNA"/>
</dbReference>
<name>C1IC27_9ACTN</name>
<dbReference type="Pfam" id="PF10014">
    <property type="entry name" value="2OG-Fe_Oxy_2"/>
    <property type="match status" value="1"/>
</dbReference>
<accession>C1IC27</accession>
<organism evidence="1">
    <name type="scientific">Streptomyces asoensis</name>
    <dbReference type="NCBI Taxonomy" id="249586"/>
    <lineage>
        <taxon>Bacteria</taxon>
        <taxon>Bacillati</taxon>
        <taxon>Actinomycetota</taxon>
        <taxon>Actinomycetes</taxon>
        <taxon>Kitasatosporales</taxon>
        <taxon>Streptomycetaceae</taxon>
        <taxon>Streptomyces</taxon>
    </lineage>
</organism>
<proteinExistence type="predicted"/>
<dbReference type="GO" id="GO:0051213">
    <property type="term" value="F:dioxygenase activity"/>
    <property type="evidence" value="ECO:0007669"/>
    <property type="project" value="InterPro"/>
</dbReference>
<reference evidence="1" key="1">
    <citation type="journal article" date="2009" name="J. Biol. Chem.">
        <title>Characterization of the polyoxin biosynthetic gene cluster from Streptomyces cacaoi and engineered production of polyoxin H.</title>
        <authorList>
            <person name="Chen W."/>
            <person name="Huang T."/>
            <person name="He X."/>
            <person name="Meng Q."/>
            <person name="You D."/>
            <person name="Bai L."/>
            <person name="Li J."/>
            <person name="Wu M."/>
            <person name="Li R."/>
            <person name="Xie Z."/>
            <person name="Zhou H."/>
            <person name="Zhou X."/>
            <person name="Tan H."/>
            <person name="Deng Z."/>
        </authorList>
    </citation>
    <scope>NUCLEOTIDE SEQUENCE</scope>
</reference>
<protein>
    <recommendedName>
        <fullName evidence="4">2OG-Fe dioxygenase family protein</fullName>
    </recommendedName>
</protein>
<evidence type="ECO:0000313" key="1">
    <source>
        <dbReference type="EMBL" id="ABX24492.1"/>
    </source>
</evidence>
<dbReference type="GeneID" id="91470307"/>
<sequence>MLTRPTAALSSPADITGDLVRTGFSMVPGSDMRVPAALQDSLKTLAASYDDLPADPYLPDGGNYRYRRHTRYTWRPATGELLVADNPGYFQTVENNAFAGGQWRKYEELTDEVREGAFLTALIDFNVGRLPLPEVEQWAVQVHCVRIVARDDAQGRPTPEGVHRDGCTYVSLHMVNRHNISGGRTSVYTPEHELITEKVFTDCLDSFFGDDPRVRHGVADVSVADPSLGEGTRDMLLMSYDPM</sequence>
<dbReference type="SMR" id="C1IC27"/>
<keyword evidence="3" id="KW-1185">Reference proteome</keyword>
<reference evidence="3" key="4">
    <citation type="submission" date="2023-07" db="EMBL/GenBank/DDBJ databases">
        <title>Whole genome shotgun sequence of Streptomyces cacaoi subsp. asoensis NBRC 13813.</title>
        <authorList>
            <person name="Komaki H."/>
            <person name="Tamura T."/>
        </authorList>
    </citation>
    <scope>NUCLEOTIDE SEQUENCE [LARGE SCALE GENOMIC DNA]</scope>
    <source>
        <strain evidence="3">NBRC 13813</strain>
    </source>
</reference>
<dbReference type="AlphaFoldDB" id="C1IC27"/>
<reference evidence="2" key="3">
    <citation type="submission" date="2020-09" db="EMBL/GenBank/DDBJ databases">
        <title>Whole genome shotgun sequence of Streptomyces cacaoi subsp. asoensis NBRC 13813.</title>
        <authorList>
            <person name="Komaki H."/>
            <person name="Tamura T."/>
        </authorList>
    </citation>
    <scope>NUCLEOTIDE SEQUENCE</scope>
    <source>
        <strain evidence="2">NBRC 13813</strain>
    </source>
</reference>
<dbReference type="InterPro" id="IPR018724">
    <property type="entry name" value="2OG-Fe_dioxygenase"/>
</dbReference>
<dbReference type="EMBL" id="BNEB01000002">
    <property type="protein sequence ID" value="GHI60761.1"/>
    <property type="molecule type" value="Genomic_DNA"/>
</dbReference>